<accession>A0A388JMT9</accession>
<organism evidence="2 3">
    <name type="scientific">Chara braunii</name>
    <name type="common">Braun's stonewort</name>
    <dbReference type="NCBI Taxonomy" id="69332"/>
    <lineage>
        <taxon>Eukaryota</taxon>
        <taxon>Viridiplantae</taxon>
        <taxon>Streptophyta</taxon>
        <taxon>Charophyceae</taxon>
        <taxon>Charales</taxon>
        <taxon>Characeae</taxon>
        <taxon>Chara</taxon>
    </lineage>
</organism>
<gene>
    <name evidence="2" type="ORF">CBR_g32135</name>
</gene>
<keyword evidence="3" id="KW-1185">Reference proteome</keyword>
<reference evidence="2 3" key="1">
    <citation type="journal article" date="2018" name="Cell">
        <title>The Chara Genome: Secondary Complexity and Implications for Plant Terrestrialization.</title>
        <authorList>
            <person name="Nishiyama T."/>
            <person name="Sakayama H."/>
            <person name="Vries J.D."/>
            <person name="Buschmann H."/>
            <person name="Saint-Marcoux D."/>
            <person name="Ullrich K.K."/>
            <person name="Haas F.B."/>
            <person name="Vanderstraeten L."/>
            <person name="Becker D."/>
            <person name="Lang D."/>
            <person name="Vosolsobe S."/>
            <person name="Rombauts S."/>
            <person name="Wilhelmsson P.K.I."/>
            <person name="Janitza P."/>
            <person name="Kern R."/>
            <person name="Heyl A."/>
            <person name="Rumpler F."/>
            <person name="Villalobos L.I.A.C."/>
            <person name="Clay J.M."/>
            <person name="Skokan R."/>
            <person name="Toyoda A."/>
            <person name="Suzuki Y."/>
            <person name="Kagoshima H."/>
            <person name="Schijlen E."/>
            <person name="Tajeshwar N."/>
            <person name="Catarino B."/>
            <person name="Hetherington A.J."/>
            <person name="Saltykova A."/>
            <person name="Bonnot C."/>
            <person name="Breuninger H."/>
            <person name="Symeonidi A."/>
            <person name="Radhakrishnan G.V."/>
            <person name="Van Nieuwerburgh F."/>
            <person name="Deforce D."/>
            <person name="Chang C."/>
            <person name="Karol K.G."/>
            <person name="Hedrich R."/>
            <person name="Ulvskov P."/>
            <person name="Glockner G."/>
            <person name="Delwiche C.F."/>
            <person name="Petrasek J."/>
            <person name="Van de Peer Y."/>
            <person name="Friml J."/>
            <person name="Beilby M."/>
            <person name="Dolan L."/>
            <person name="Kohara Y."/>
            <person name="Sugano S."/>
            <person name="Fujiyama A."/>
            <person name="Delaux P.-M."/>
            <person name="Quint M."/>
            <person name="TheiBen G."/>
            <person name="Hagemann M."/>
            <person name="Harholt J."/>
            <person name="Dunand C."/>
            <person name="Zachgo S."/>
            <person name="Langdale J."/>
            <person name="Maumus F."/>
            <person name="Straeten D.V.D."/>
            <person name="Gould S.B."/>
            <person name="Rensing S.A."/>
        </authorList>
    </citation>
    <scope>NUCLEOTIDE SEQUENCE [LARGE SCALE GENOMIC DNA]</scope>
    <source>
        <strain evidence="2 3">S276</strain>
    </source>
</reference>
<evidence type="ECO:0000313" key="3">
    <source>
        <dbReference type="Proteomes" id="UP000265515"/>
    </source>
</evidence>
<dbReference type="Gramene" id="GBG59117">
    <property type="protein sequence ID" value="GBG59117"/>
    <property type="gene ID" value="CBR_g32135"/>
</dbReference>
<dbReference type="AlphaFoldDB" id="A0A388JMT9"/>
<dbReference type="Proteomes" id="UP000265515">
    <property type="component" value="Unassembled WGS sequence"/>
</dbReference>
<evidence type="ECO:0000313" key="2">
    <source>
        <dbReference type="EMBL" id="GBG59117.1"/>
    </source>
</evidence>
<protein>
    <submittedName>
        <fullName evidence="2">Uncharacterized protein</fullName>
    </submittedName>
</protein>
<comment type="caution">
    <text evidence="2">The sequence shown here is derived from an EMBL/GenBank/DDBJ whole genome shotgun (WGS) entry which is preliminary data.</text>
</comment>
<sequence>MGLTDSHERENTSVYDDGDIELFLDEFRGHAEHMGWTVAQRTERLRGVGRFEEPIARIRREARTWPEIELSMSELRPSPMGPDGVPIRLKIVNVEEFIPAFEQFMHEQNILRDEWALTLPLWTRKAERLLVSQITNMARDWASCRAHLREVFRRPKPPQPRVERRQRSKRQRGPEAREAISYRGGRKALARREESVPEVEERGAYPECGLGRMVFHRFTDGGLRGSPQLAQEEMSPSGGPLQELEAHLDISRWRVHQADGRCDEPVRDVPREEVHKPGQKAERGAQGERVKKEVIEEVIEVGEDTLPRTLSEGTVSRPSYAKFPLGTSLALTSAACRVVPGPPHFAL</sequence>
<dbReference type="EMBL" id="BFEA01000003">
    <property type="protein sequence ID" value="GBG59117.1"/>
    <property type="molecule type" value="Genomic_DNA"/>
</dbReference>
<feature type="region of interest" description="Disordered" evidence="1">
    <location>
        <begin position="153"/>
        <end position="179"/>
    </location>
</feature>
<proteinExistence type="predicted"/>
<name>A0A388JMT9_CHABU</name>
<evidence type="ECO:0000256" key="1">
    <source>
        <dbReference type="SAM" id="MobiDB-lite"/>
    </source>
</evidence>